<dbReference type="SUPFAM" id="SSF101447">
    <property type="entry name" value="Formin homology 2 domain (FH2 domain)"/>
    <property type="match status" value="1"/>
</dbReference>
<dbReference type="OrthoDB" id="1668162at2759"/>
<dbReference type="GO" id="GO:0045010">
    <property type="term" value="P:actin nucleation"/>
    <property type="evidence" value="ECO:0007669"/>
    <property type="project" value="InterPro"/>
</dbReference>
<keyword evidence="7" id="KW-1185">Reference proteome</keyword>
<feature type="compositionally biased region" description="Basic and acidic residues" evidence="3">
    <location>
        <begin position="202"/>
        <end position="212"/>
    </location>
</feature>
<evidence type="ECO:0000256" key="4">
    <source>
        <dbReference type="SAM" id="Phobius"/>
    </source>
</evidence>
<evidence type="ECO:0000259" key="6">
    <source>
        <dbReference type="PROSITE" id="PS51444"/>
    </source>
</evidence>
<keyword evidence="4" id="KW-0472">Membrane</keyword>
<name>A0A6J0P4N1_RAPSA</name>
<dbReference type="Proteomes" id="UP000504610">
    <property type="component" value="Chromosome 5"/>
</dbReference>
<dbReference type="RefSeq" id="XP_018491531.2">
    <property type="nucleotide sequence ID" value="XM_018636029.2"/>
</dbReference>
<feature type="region of interest" description="Disordered" evidence="3">
    <location>
        <begin position="677"/>
        <end position="698"/>
    </location>
</feature>
<dbReference type="InterPro" id="IPR027643">
    <property type="entry name" value="Formin-like_plant"/>
</dbReference>
<reference evidence="7" key="1">
    <citation type="journal article" date="2019" name="Database">
        <title>The radish genome database (RadishGD): an integrated information resource for radish genomics.</title>
        <authorList>
            <person name="Yu H.J."/>
            <person name="Baek S."/>
            <person name="Lee Y.J."/>
            <person name="Cho A."/>
            <person name="Mun J.H."/>
        </authorList>
    </citation>
    <scope>NUCLEOTIDE SEQUENCE [LARGE SCALE GENOMIC DNA]</scope>
    <source>
        <strain evidence="7">cv. WK10039</strain>
    </source>
</reference>
<evidence type="ECO:0000256" key="3">
    <source>
        <dbReference type="SAM" id="MobiDB-lite"/>
    </source>
</evidence>
<dbReference type="Pfam" id="PF02181">
    <property type="entry name" value="FH2"/>
    <property type="match status" value="1"/>
</dbReference>
<feature type="compositionally biased region" description="Pro residues" evidence="3">
    <location>
        <begin position="586"/>
        <end position="595"/>
    </location>
</feature>
<feature type="compositionally biased region" description="Basic and acidic residues" evidence="3">
    <location>
        <begin position="604"/>
        <end position="618"/>
    </location>
</feature>
<dbReference type="PANTHER" id="PTHR23213:SF276">
    <property type="entry name" value="FORMIN-LIKE PROTEIN 1"/>
    <property type="match status" value="1"/>
</dbReference>
<feature type="region of interest" description="Disordered" evidence="3">
    <location>
        <begin position="364"/>
        <end position="458"/>
    </location>
</feature>
<feature type="compositionally biased region" description="Low complexity" evidence="3">
    <location>
        <begin position="512"/>
        <end position="525"/>
    </location>
</feature>
<gene>
    <name evidence="8" type="primary">LOC108862020</name>
</gene>
<dbReference type="AlphaFoldDB" id="A0A6J0P4N1"/>
<feature type="compositionally biased region" description="Pro residues" evidence="3">
    <location>
        <begin position="29"/>
        <end position="45"/>
    </location>
</feature>
<keyword evidence="5" id="KW-0732">Signal</keyword>
<feature type="compositionally biased region" description="Basic and acidic residues" evidence="3">
    <location>
        <begin position="495"/>
        <end position="511"/>
    </location>
</feature>
<evidence type="ECO:0000256" key="1">
    <source>
        <dbReference type="ARBA" id="ARBA00025793"/>
    </source>
</evidence>
<protein>
    <recommendedName>
        <fullName evidence="2">Formin-like protein</fullName>
    </recommendedName>
</protein>
<feature type="transmembrane region" description="Helical" evidence="4">
    <location>
        <begin position="102"/>
        <end position="125"/>
    </location>
</feature>
<proteinExistence type="inferred from homology"/>
<feature type="compositionally biased region" description="Basic and acidic residues" evidence="3">
    <location>
        <begin position="397"/>
        <end position="407"/>
    </location>
</feature>
<feature type="compositionally biased region" description="Pro residues" evidence="3">
    <location>
        <begin position="56"/>
        <end position="74"/>
    </location>
</feature>
<dbReference type="Gene3D" id="1.20.58.2220">
    <property type="entry name" value="Formin, FH2 domain"/>
    <property type="match status" value="1"/>
</dbReference>
<feature type="compositionally biased region" description="Low complexity" evidence="3">
    <location>
        <begin position="384"/>
        <end position="396"/>
    </location>
</feature>
<evidence type="ECO:0000313" key="8">
    <source>
        <dbReference type="RefSeq" id="XP_018491531.2"/>
    </source>
</evidence>
<evidence type="ECO:0000313" key="7">
    <source>
        <dbReference type="Proteomes" id="UP000504610"/>
    </source>
</evidence>
<dbReference type="InterPro" id="IPR042201">
    <property type="entry name" value="FH2_Formin_sf"/>
</dbReference>
<keyword evidence="4" id="KW-0812">Transmembrane</keyword>
<feature type="compositionally biased region" description="Low complexity" evidence="3">
    <location>
        <begin position="177"/>
        <end position="189"/>
    </location>
</feature>
<feature type="compositionally biased region" description="Low complexity" evidence="3">
    <location>
        <begin position="46"/>
        <end position="55"/>
    </location>
</feature>
<dbReference type="PROSITE" id="PS51444">
    <property type="entry name" value="FH2"/>
    <property type="match status" value="1"/>
</dbReference>
<dbReference type="InterPro" id="IPR015425">
    <property type="entry name" value="FH2_Formin"/>
</dbReference>
<organism evidence="7 8">
    <name type="scientific">Raphanus sativus</name>
    <name type="common">Radish</name>
    <name type="synonym">Raphanus raphanistrum var. sativus</name>
    <dbReference type="NCBI Taxonomy" id="3726"/>
    <lineage>
        <taxon>Eukaryota</taxon>
        <taxon>Viridiplantae</taxon>
        <taxon>Streptophyta</taxon>
        <taxon>Embryophyta</taxon>
        <taxon>Tracheophyta</taxon>
        <taxon>Spermatophyta</taxon>
        <taxon>Magnoliopsida</taxon>
        <taxon>eudicotyledons</taxon>
        <taxon>Gunneridae</taxon>
        <taxon>Pentapetalae</taxon>
        <taxon>rosids</taxon>
        <taxon>malvids</taxon>
        <taxon>Brassicales</taxon>
        <taxon>Brassicaceae</taxon>
        <taxon>Brassiceae</taxon>
        <taxon>Raphanus</taxon>
    </lineage>
</organism>
<dbReference type="GeneID" id="108862020"/>
<keyword evidence="4" id="KW-1133">Transmembrane helix</keyword>
<comment type="similarity">
    <text evidence="1">Belongs to the formin-like family. Class-I subfamily.</text>
</comment>
<dbReference type="PANTHER" id="PTHR23213">
    <property type="entry name" value="FORMIN-RELATED"/>
    <property type="match status" value="1"/>
</dbReference>
<evidence type="ECO:0000256" key="5">
    <source>
        <dbReference type="SAM" id="SignalP"/>
    </source>
</evidence>
<feature type="compositionally biased region" description="Polar residues" evidence="3">
    <location>
        <begin position="447"/>
        <end position="456"/>
    </location>
</feature>
<feature type="compositionally biased region" description="Polar residues" evidence="3">
    <location>
        <begin position="131"/>
        <end position="148"/>
    </location>
</feature>
<feature type="region of interest" description="Disordered" evidence="3">
    <location>
        <begin position="129"/>
        <end position="351"/>
    </location>
</feature>
<feature type="signal peptide" evidence="5">
    <location>
        <begin position="1"/>
        <end position="16"/>
    </location>
</feature>
<dbReference type="SMART" id="SM00498">
    <property type="entry name" value="FH2"/>
    <property type="match status" value="1"/>
</dbReference>
<feature type="compositionally biased region" description="Polar residues" evidence="3">
    <location>
        <begin position="539"/>
        <end position="548"/>
    </location>
</feature>
<reference evidence="8" key="2">
    <citation type="submission" date="2025-08" db="UniProtKB">
        <authorList>
            <consortium name="RefSeq"/>
        </authorList>
    </citation>
    <scope>IDENTIFICATION</scope>
    <source>
        <tissue evidence="8">Leaf</tissue>
    </source>
</reference>
<feature type="compositionally biased region" description="Polar residues" evidence="3">
    <location>
        <begin position="337"/>
        <end position="346"/>
    </location>
</feature>
<sequence>MLFLLFFYSLFSSSLADRRVLHEPFFPVDSPPQSPPQSPPPPLPKLPFSSTTPPDATSPPFFPTYPSPPPPPSPASFATFPANISSLIVPHATKSPPNSKKLLIVAISAVTSAALVAALIALLYWRRRTRSSSQESNAPDDSKTWTTDSSRRVYPPPPSSAAPSARRNAEGRVSKQRTTTTRSSANTSSEFLYLGTMVNPRGVEDHQSESRSNRSNNGSSSRKLESPDLQPLPPLMKRSFRLNPEVGSIGEEEEEEFYSPRGSASGRVGSESRRVFAAVTNQNASRSVNNDTISCSSSSSGSPGRSTFISISPSMSPKRSEPKETVISAPEPPPKTSPGSSESSPAKITDFRLVRSPSLSLASLSPRLCPAKIADGGGGLGQISRSPTVTSLTTTSPERENNKKEENTLQNLNDEDDSPRSSSRSSSASTSPERRPNDTPEAYLRSPTHSSASTSPYRCFQKSPEVLPAFMSNLRQGLQSQLLSSPGQGFLSELDALRDEKASHKSPEKASHSPQSASSSSLSSSPDRDFSHSLDVSPRISNISSQILQPPVASAATVGGSRVPPPPPPPPPSFPTWARRNNTKARPPPLTPPSNPFVIPSENLPKKTSAEETQKDTFSDANDEPAEETPKPKLKALHWDKVRASSDREMVWDQLRSSSFKLDEEMIETLFVAKSLDSKPNQSQTTPRCVLPSPNQENRVLDPKKAQNIAILLRALNVTIEEVCEALLEGNAETLGTELLESLLKMAPTKDEERRLKEYKDDSPVKLGHAEKFLKAMLDIPFAFKRVDAMLYVANFDSEVEYLKNSFQTLEAACEELRNSRMFLKLLEAVLKTGNRMNVGTNRGDAHAFKLDTLLKLVDVKGADGKTTLLHFVVQEIIRAEGTRLSGDNTQTDDIKCRKLGLQVVSSLSSELSNVKKAAAMDSEVLSSYVSKLSQGITKINEAIQIQSTITEESSSNSERFLESMNTFLKRAEEDIIRVQAQESVALSLVKEITEYFHGNSAKEEAHPFRIFLVVRDFLGVVDRVCKEVGMINERTMVSSAHKFPVPVNPMLPQPLPGLFGRKQSSSSSSSSSSDDEHNSSH</sequence>
<feature type="region of interest" description="Disordered" evidence="3">
    <location>
        <begin position="28"/>
        <end position="76"/>
    </location>
</feature>
<feature type="compositionally biased region" description="Low complexity" evidence="3">
    <location>
        <begin position="287"/>
        <end position="310"/>
    </location>
</feature>
<feature type="compositionally biased region" description="Pro residues" evidence="3">
    <location>
        <begin position="563"/>
        <end position="574"/>
    </location>
</feature>
<feature type="region of interest" description="Disordered" evidence="3">
    <location>
        <begin position="1055"/>
        <end position="1082"/>
    </location>
</feature>
<feature type="chain" id="PRO_5040770828" description="Formin-like protein" evidence="5">
    <location>
        <begin position="17"/>
        <end position="1082"/>
    </location>
</feature>
<feature type="compositionally biased region" description="Polar residues" evidence="3">
    <location>
        <begin position="678"/>
        <end position="698"/>
    </location>
</feature>
<accession>A0A6J0P4N1</accession>
<feature type="compositionally biased region" description="Low complexity" evidence="3">
    <location>
        <begin position="420"/>
        <end position="431"/>
    </location>
</feature>
<evidence type="ECO:0000256" key="2">
    <source>
        <dbReference type="RuleBase" id="RU361260"/>
    </source>
</evidence>
<dbReference type="GO" id="GO:0051015">
    <property type="term" value="F:actin filament binding"/>
    <property type="evidence" value="ECO:0007669"/>
    <property type="project" value="InterPro"/>
</dbReference>
<dbReference type="KEGG" id="rsz:108862020"/>
<feature type="region of interest" description="Disordered" evidence="3">
    <location>
        <begin position="493"/>
        <end position="632"/>
    </location>
</feature>
<feature type="domain" description="FH2" evidence="6">
    <location>
        <begin position="624"/>
        <end position="1048"/>
    </location>
</feature>